<dbReference type="AlphaFoldDB" id="A0A022Q6P1"/>
<keyword evidence="11" id="KW-1185">Reference proteome</keyword>
<keyword evidence="2" id="KW-0433">Leucine-rich repeat</keyword>
<evidence type="ECO:0000313" key="10">
    <source>
        <dbReference type="EMBL" id="EYU23294.1"/>
    </source>
</evidence>
<dbReference type="EMBL" id="KI632162">
    <property type="protein sequence ID" value="EYU23294.1"/>
    <property type="molecule type" value="Genomic_DNA"/>
</dbReference>
<protein>
    <submittedName>
        <fullName evidence="10">Uncharacterized protein</fullName>
    </submittedName>
</protein>
<dbReference type="InterPro" id="IPR058922">
    <property type="entry name" value="WHD_DRP"/>
</dbReference>
<organism evidence="10 11">
    <name type="scientific">Erythranthe guttata</name>
    <name type="common">Yellow monkey flower</name>
    <name type="synonym">Mimulus guttatus</name>
    <dbReference type="NCBI Taxonomy" id="4155"/>
    <lineage>
        <taxon>Eukaryota</taxon>
        <taxon>Viridiplantae</taxon>
        <taxon>Streptophyta</taxon>
        <taxon>Embryophyta</taxon>
        <taxon>Tracheophyta</taxon>
        <taxon>Spermatophyta</taxon>
        <taxon>Magnoliopsida</taxon>
        <taxon>eudicotyledons</taxon>
        <taxon>Gunneridae</taxon>
        <taxon>Pentapetalae</taxon>
        <taxon>asterids</taxon>
        <taxon>lamiids</taxon>
        <taxon>Lamiales</taxon>
        <taxon>Phrymaceae</taxon>
        <taxon>Erythranthe</taxon>
    </lineage>
</organism>
<keyword evidence="4" id="KW-0547">Nucleotide-binding</keyword>
<dbReference type="Pfam" id="PF25019">
    <property type="entry name" value="LRR_R13L1-DRL21"/>
    <property type="match status" value="1"/>
</dbReference>
<evidence type="ECO:0000259" key="8">
    <source>
        <dbReference type="Pfam" id="PF23559"/>
    </source>
</evidence>
<dbReference type="Gene3D" id="3.40.50.300">
    <property type="entry name" value="P-loop containing nucleotide triphosphate hydrolases"/>
    <property type="match status" value="1"/>
</dbReference>
<dbReference type="InterPro" id="IPR042197">
    <property type="entry name" value="Apaf_helical"/>
</dbReference>
<evidence type="ECO:0000256" key="4">
    <source>
        <dbReference type="ARBA" id="ARBA00022741"/>
    </source>
</evidence>
<evidence type="ECO:0000256" key="6">
    <source>
        <dbReference type="ARBA" id="ARBA00022840"/>
    </source>
</evidence>
<keyword evidence="6" id="KW-0067">ATP-binding</keyword>
<dbReference type="InterPro" id="IPR002182">
    <property type="entry name" value="NB-ARC"/>
</dbReference>
<feature type="non-terminal residue" evidence="10">
    <location>
        <position position="1"/>
    </location>
</feature>
<dbReference type="SUPFAM" id="SSF52058">
    <property type="entry name" value="L domain-like"/>
    <property type="match status" value="1"/>
</dbReference>
<dbReference type="PANTHER" id="PTHR36766">
    <property type="entry name" value="PLANT BROAD-SPECTRUM MILDEW RESISTANCE PROTEIN RPW8"/>
    <property type="match status" value="1"/>
</dbReference>
<gene>
    <name evidence="10" type="ORF">MIMGU_mgv1a021675mg</name>
</gene>
<dbReference type="InterPro" id="IPR036388">
    <property type="entry name" value="WH-like_DNA-bd_sf"/>
</dbReference>
<dbReference type="Pfam" id="PF00931">
    <property type="entry name" value="NB-ARC"/>
    <property type="match status" value="1"/>
</dbReference>
<dbReference type="GO" id="GO:0006952">
    <property type="term" value="P:defense response"/>
    <property type="evidence" value="ECO:0007669"/>
    <property type="project" value="UniProtKB-KW"/>
</dbReference>
<evidence type="ECO:0000256" key="1">
    <source>
        <dbReference type="ARBA" id="ARBA00008894"/>
    </source>
</evidence>
<feature type="domain" description="R13L1/DRL21-like LRR repeat region" evidence="9">
    <location>
        <begin position="460"/>
        <end position="582"/>
    </location>
</feature>
<proteinExistence type="inferred from homology"/>
<dbReference type="InterPro" id="IPR027417">
    <property type="entry name" value="P-loop_NTPase"/>
</dbReference>
<dbReference type="PANTHER" id="PTHR36766:SF42">
    <property type="entry name" value="NB-ARC DOMAIN DISEASE RESISTANCE PROTEIN"/>
    <property type="match status" value="1"/>
</dbReference>
<dbReference type="SUPFAM" id="SSF52047">
    <property type="entry name" value="RNI-like"/>
    <property type="match status" value="1"/>
</dbReference>
<evidence type="ECO:0000259" key="9">
    <source>
        <dbReference type="Pfam" id="PF25019"/>
    </source>
</evidence>
<dbReference type="GO" id="GO:0043531">
    <property type="term" value="F:ADP binding"/>
    <property type="evidence" value="ECO:0007669"/>
    <property type="project" value="InterPro"/>
</dbReference>
<keyword evidence="5" id="KW-0611">Plant defense</keyword>
<accession>A0A022Q6P1</accession>
<dbReference type="Proteomes" id="UP000030748">
    <property type="component" value="Unassembled WGS sequence"/>
</dbReference>
<comment type="similarity">
    <text evidence="1">Belongs to the disease resistance NB-LRR family.</text>
</comment>
<reference evidence="10 11" key="1">
    <citation type="journal article" date="2013" name="Proc. Natl. Acad. Sci. U.S.A.">
        <title>Fine-scale variation in meiotic recombination in Mimulus inferred from population shotgun sequencing.</title>
        <authorList>
            <person name="Hellsten U."/>
            <person name="Wright K.M."/>
            <person name="Jenkins J."/>
            <person name="Shu S."/>
            <person name="Yuan Y."/>
            <person name="Wessler S.R."/>
            <person name="Schmutz J."/>
            <person name="Willis J.H."/>
            <person name="Rokhsar D.S."/>
        </authorList>
    </citation>
    <scope>NUCLEOTIDE SEQUENCE [LARGE SCALE GENOMIC DNA]</scope>
    <source>
        <strain evidence="11">cv. DUN x IM62</strain>
    </source>
</reference>
<evidence type="ECO:0000256" key="2">
    <source>
        <dbReference type="ARBA" id="ARBA00022614"/>
    </source>
</evidence>
<dbReference type="FunFam" id="1.10.10.10:FF:000322">
    <property type="entry name" value="Probable disease resistance protein At1g63360"/>
    <property type="match status" value="1"/>
</dbReference>
<evidence type="ECO:0000259" key="7">
    <source>
        <dbReference type="Pfam" id="PF00931"/>
    </source>
</evidence>
<feature type="domain" description="Disease resistance protein winged helix" evidence="8">
    <location>
        <begin position="225"/>
        <end position="293"/>
    </location>
</feature>
<sequence length="838" mass="95957">GLGKTTFAQLVYNDQRVIKHFDKLIWVCVSDNFDVKTLVKAMIESGGGSASDLVHLDALQRRLWEMLNNKRYLLVLDDVWNEDQEKWFGLKKVVARGSMGSSIIVTTRLKKVADIMGTLPPHQLAGLSDEQCWMLLQERAFGQEKNEYPNLEAIGKQIVRKCDGVPMAAKALGGLLRFQRKETEWIYVKESKIWELPETLILPALRLSYHHLPLSLRQCFAYCAVFPKDTRIRKKELIFMWMAHGYISSKGALEVEDVGDQICDELVLRSLLQYVIDPNQTTVVMHDLVHDLAESIMENKIPGIQVQRKVTSASNSKIRQVNLRENLIAFPTSNECEMDMSFILNNFLRLRILDANKTRINELSSAVGNLKHLRHLNLSGTEIRTLPDSLCGLWNLHVLNLDECKKLEALPKKMRHLVNLRHLCLKDCKSLTEMPPKIGELTCLKTLSRFIVGRDRGNGLEELQCLNLGGELGLHHLERVKNPMDAKKANLAEKKNLRHLKLDWELYSKEENIDEEVLEALEPPPNLETLLIEGFRGTCFPVWMSNSTMKKVVRIDISSCENCMHLSQLGKLPHLKYLRLNNLARVEYIIEDQSGNPLTSVQQFPSLERLDLQYLDNLKGLLKQQLEIILCNSLILPPLSLSLKKLKKLKCVETLQSLTNLKTLEISNAEDMSLQEEGMRALKSLTYCEKLTCLPEGWLRHLTALEELQIIECPEVVELPEEEVKYLKFLKKVNLRGLRKMVYLPKALQHLASSLQRLSLNNLPQLSSLPDWLGDFTSLEELTIIKCPKVTSLPTRIRGMTNLQYLCIWSCPELKKNCEKENGEDRHNIQHIPNLFIG</sequence>
<evidence type="ECO:0000256" key="3">
    <source>
        <dbReference type="ARBA" id="ARBA00022737"/>
    </source>
</evidence>
<dbReference type="Gene3D" id="1.10.10.10">
    <property type="entry name" value="Winged helix-like DNA-binding domain superfamily/Winged helix DNA-binding domain"/>
    <property type="match status" value="1"/>
</dbReference>
<dbReference type="GO" id="GO:0005524">
    <property type="term" value="F:ATP binding"/>
    <property type="evidence" value="ECO:0007669"/>
    <property type="project" value="UniProtKB-KW"/>
</dbReference>
<dbReference type="Pfam" id="PF23559">
    <property type="entry name" value="WHD_DRP"/>
    <property type="match status" value="1"/>
</dbReference>
<dbReference type="PRINTS" id="PR00364">
    <property type="entry name" value="DISEASERSIST"/>
</dbReference>
<dbReference type="InterPro" id="IPR032675">
    <property type="entry name" value="LRR_dom_sf"/>
</dbReference>
<evidence type="ECO:0000313" key="11">
    <source>
        <dbReference type="Proteomes" id="UP000030748"/>
    </source>
</evidence>
<dbReference type="Gene3D" id="1.10.8.430">
    <property type="entry name" value="Helical domain of apoptotic protease-activating factors"/>
    <property type="match status" value="1"/>
</dbReference>
<dbReference type="Gene3D" id="3.80.10.10">
    <property type="entry name" value="Ribonuclease Inhibitor"/>
    <property type="match status" value="3"/>
</dbReference>
<keyword evidence="3" id="KW-0677">Repeat</keyword>
<evidence type="ECO:0000256" key="5">
    <source>
        <dbReference type="ARBA" id="ARBA00022821"/>
    </source>
</evidence>
<dbReference type="InterPro" id="IPR056789">
    <property type="entry name" value="LRR_R13L1-DRL21"/>
</dbReference>
<dbReference type="eggNOG" id="KOG4658">
    <property type="taxonomic scope" value="Eukaryota"/>
</dbReference>
<feature type="domain" description="NB-ARC" evidence="7">
    <location>
        <begin position="1"/>
        <end position="144"/>
    </location>
</feature>
<dbReference type="SUPFAM" id="SSF52540">
    <property type="entry name" value="P-loop containing nucleoside triphosphate hydrolases"/>
    <property type="match status" value="1"/>
</dbReference>
<name>A0A022Q6P1_ERYGU</name>